<gene>
    <name evidence="2" type="ORF">CLAFUR5_07076</name>
</gene>
<proteinExistence type="predicted"/>
<dbReference type="GeneID" id="71986954"/>
<dbReference type="OrthoDB" id="26838at2759"/>
<dbReference type="PANTHER" id="PTHR43040:SF1">
    <property type="entry name" value="RIBONUCLEASE D"/>
    <property type="match status" value="1"/>
</dbReference>
<evidence type="ECO:0000313" key="3">
    <source>
        <dbReference type="Proteomes" id="UP000756132"/>
    </source>
</evidence>
<dbReference type="GO" id="GO:0003676">
    <property type="term" value="F:nucleic acid binding"/>
    <property type="evidence" value="ECO:0007669"/>
    <property type="project" value="InterPro"/>
</dbReference>
<dbReference type="OMA" id="ATCVRND"/>
<dbReference type="Gene3D" id="3.30.420.10">
    <property type="entry name" value="Ribonuclease H-like superfamily/Ribonuclease H"/>
    <property type="match status" value="1"/>
</dbReference>
<dbReference type="KEGG" id="ffu:CLAFUR5_07076"/>
<dbReference type="Proteomes" id="UP000756132">
    <property type="component" value="Chromosome 6"/>
</dbReference>
<dbReference type="PANTHER" id="PTHR43040">
    <property type="entry name" value="RIBONUCLEASE D"/>
    <property type="match status" value="1"/>
</dbReference>
<name>A0A9Q8PA14_PASFU</name>
<sequence length="242" mass="26962">MASNGPEQKLIATSGDLRALLDTIDGLDIHPLEYYRWKPAPLCIDLKPVELNGQDSIFILPLFIHDADIDTVYLVDILTLGAAAFSTANDTGTTLKGILESTTIPKMAFDVAEGKVALEQQYDVSLALTKDLQVQELARPDKRPTAPGPKTKRRGPRPAPGPIALVGCVQNVKEIEISERRAMVVADDDLRKLYDQTEGGEAAVFVQRPLKTELVRHCVDSVRFLPEIYEKYKYNHRPYYKT</sequence>
<reference evidence="2" key="2">
    <citation type="journal article" date="2022" name="Microb. Genom.">
        <title>A chromosome-scale genome assembly of the tomato pathogen Cladosporium fulvum reveals a compartmentalized genome architecture and the presence of a dispensable chromosome.</title>
        <authorList>
            <person name="Zaccaron A.Z."/>
            <person name="Chen L.H."/>
            <person name="Samaras A."/>
            <person name="Stergiopoulos I."/>
        </authorList>
    </citation>
    <scope>NUCLEOTIDE SEQUENCE</scope>
    <source>
        <strain evidence="2">Race5_Kim</strain>
    </source>
</reference>
<feature type="region of interest" description="Disordered" evidence="1">
    <location>
        <begin position="137"/>
        <end position="160"/>
    </location>
</feature>
<evidence type="ECO:0000256" key="1">
    <source>
        <dbReference type="SAM" id="MobiDB-lite"/>
    </source>
</evidence>
<dbReference type="InterPro" id="IPR036397">
    <property type="entry name" value="RNaseH_sf"/>
</dbReference>
<organism evidence="2 3">
    <name type="scientific">Passalora fulva</name>
    <name type="common">Tomato leaf mold</name>
    <name type="synonym">Cladosporium fulvum</name>
    <dbReference type="NCBI Taxonomy" id="5499"/>
    <lineage>
        <taxon>Eukaryota</taxon>
        <taxon>Fungi</taxon>
        <taxon>Dikarya</taxon>
        <taxon>Ascomycota</taxon>
        <taxon>Pezizomycotina</taxon>
        <taxon>Dothideomycetes</taxon>
        <taxon>Dothideomycetidae</taxon>
        <taxon>Mycosphaerellales</taxon>
        <taxon>Mycosphaerellaceae</taxon>
        <taxon>Fulvia</taxon>
    </lineage>
</organism>
<dbReference type="RefSeq" id="XP_047762996.1">
    <property type="nucleotide sequence ID" value="XM_047906224.1"/>
</dbReference>
<evidence type="ECO:0000313" key="2">
    <source>
        <dbReference type="EMBL" id="UJO18630.1"/>
    </source>
</evidence>
<dbReference type="AlphaFoldDB" id="A0A9Q8PA14"/>
<keyword evidence="3" id="KW-1185">Reference proteome</keyword>
<reference evidence="2" key="1">
    <citation type="submission" date="2021-12" db="EMBL/GenBank/DDBJ databases">
        <authorList>
            <person name="Zaccaron A."/>
            <person name="Stergiopoulos I."/>
        </authorList>
    </citation>
    <scope>NUCLEOTIDE SEQUENCE</scope>
    <source>
        <strain evidence="2">Race5_Kim</strain>
    </source>
</reference>
<dbReference type="EMBL" id="CP090168">
    <property type="protein sequence ID" value="UJO18630.1"/>
    <property type="molecule type" value="Genomic_DNA"/>
</dbReference>
<protein>
    <submittedName>
        <fullName evidence="2">Uncharacterized protein</fullName>
    </submittedName>
</protein>
<accession>A0A9Q8PA14</accession>